<accession>A0A821TN64</accession>
<dbReference type="SUPFAM" id="SSF56399">
    <property type="entry name" value="ADP-ribosylation"/>
    <property type="match status" value="1"/>
</dbReference>
<protein>
    <submittedName>
        <fullName evidence="5">Uncharacterized protein</fullName>
    </submittedName>
</protein>
<sequence length="144" mass="16996">MSISILFKNDSPTRDLNTLDPSFMYSKLLKEILVEIEHDNHAKTKLGDFCYDQYGDNSQELKIIDEFKRKYSPSSAKWWYTRECFTNTMLNKALRTQDIEIITRVGFFIRDLDQQIQELHAKIKYQGVLTVYRGQGMLNSELEK</sequence>
<evidence type="ECO:0000313" key="2">
    <source>
        <dbReference type="EMBL" id="CAF3525419.1"/>
    </source>
</evidence>
<evidence type="ECO:0000313" key="6">
    <source>
        <dbReference type="Proteomes" id="UP000663838"/>
    </source>
</evidence>
<dbReference type="Proteomes" id="UP000663848">
    <property type="component" value="Unassembled WGS sequence"/>
</dbReference>
<dbReference type="Proteomes" id="UP000663838">
    <property type="component" value="Unassembled WGS sequence"/>
</dbReference>
<evidence type="ECO:0000313" key="4">
    <source>
        <dbReference type="EMBL" id="CAF4470848.1"/>
    </source>
</evidence>
<dbReference type="Proteomes" id="UP000663872">
    <property type="component" value="Unassembled WGS sequence"/>
</dbReference>
<proteinExistence type="predicted"/>
<dbReference type="EMBL" id="CAJNYU010001219">
    <property type="protein sequence ID" value="CAF3420968.1"/>
    <property type="molecule type" value="Genomic_DNA"/>
</dbReference>
<dbReference type="EMBL" id="CAJOBQ010000599">
    <property type="protein sequence ID" value="CAF4388337.1"/>
    <property type="molecule type" value="Genomic_DNA"/>
</dbReference>
<dbReference type="EMBL" id="CAJNYT010003089">
    <property type="protein sequence ID" value="CAF3525419.1"/>
    <property type="molecule type" value="Genomic_DNA"/>
</dbReference>
<dbReference type="Proteomes" id="UP000663862">
    <property type="component" value="Unassembled WGS sequence"/>
</dbReference>
<dbReference type="Proteomes" id="UP000663869">
    <property type="component" value="Unassembled WGS sequence"/>
</dbReference>
<evidence type="ECO:0000313" key="1">
    <source>
        <dbReference type="EMBL" id="CAF3420968.1"/>
    </source>
</evidence>
<dbReference type="AlphaFoldDB" id="A0A821TN64"/>
<dbReference type="EMBL" id="CAJOBR010000140">
    <property type="protein sequence ID" value="CAF4470848.1"/>
    <property type="molecule type" value="Genomic_DNA"/>
</dbReference>
<evidence type="ECO:0000313" key="5">
    <source>
        <dbReference type="EMBL" id="CAF4878189.1"/>
    </source>
</evidence>
<name>A0A821TN64_9BILA</name>
<reference evidence="5" key="1">
    <citation type="submission" date="2021-02" db="EMBL/GenBank/DDBJ databases">
        <authorList>
            <person name="Nowell W R."/>
        </authorList>
    </citation>
    <scope>NUCLEOTIDE SEQUENCE</scope>
</reference>
<dbReference type="EMBL" id="CAJOBS010004279">
    <property type="protein sequence ID" value="CAF4878189.1"/>
    <property type="molecule type" value="Genomic_DNA"/>
</dbReference>
<comment type="caution">
    <text evidence="5">The sequence shown here is derived from an EMBL/GenBank/DDBJ whole genome shotgun (WGS) entry which is preliminary data.</text>
</comment>
<evidence type="ECO:0000313" key="3">
    <source>
        <dbReference type="EMBL" id="CAF4388337.1"/>
    </source>
</evidence>
<organism evidence="5 6">
    <name type="scientific">Rotaria socialis</name>
    <dbReference type="NCBI Taxonomy" id="392032"/>
    <lineage>
        <taxon>Eukaryota</taxon>
        <taxon>Metazoa</taxon>
        <taxon>Spiralia</taxon>
        <taxon>Gnathifera</taxon>
        <taxon>Rotifera</taxon>
        <taxon>Eurotatoria</taxon>
        <taxon>Bdelloidea</taxon>
        <taxon>Philodinida</taxon>
        <taxon>Philodinidae</taxon>
        <taxon>Rotaria</taxon>
    </lineage>
</organism>
<gene>
    <name evidence="1" type="ORF">FME351_LOCUS10909</name>
    <name evidence="2" type="ORF">GRG538_LOCUS18977</name>
    <name evidence="4" type="ORF">QYT958_LOCUS2203</name>
    <name evidence="5" type="ORF">TOA249_LOCUS29043</name>
    <name evidence="3" type="ORF">TSG867_LOCUS12087</name>
</gene>